<dbReference type="InterPro" id="IPR004919">
    <property type="entry name" value="GmrSD_N"/>
</dbReference>
<dbReference type="InterPro" id="IPR003615">
    <property type="entry name" value="HNH_nuc"/>
</dbReference>
<dbReference type="AlphaFoldDB" id="A0AAW6E3G2"/>
<dbReference type="Pfam" id="PF03235">
    <property type="entry name" value="GmrSD_N"/>
    <property type="match status" value="1"/>
</dbReference>
<proteinExistence type="predicted"/>
<dbReference type="GO" id="GO:0004519">
    <property type="term" value="F:endonuclease activity"/>
    <property type="evidence" value="ECO:0007669"/>
    <property type="project" value="InterPro"/>
</dbReference>
<gene>
    <name evidence="2" type="ORF">PNU62_04505</name>
</gene>
<dbReference type="Pfam" id="PF01844">
    <property type="entry name" value="HNH"/>
    <property type="match status" value="1"/>
</dbReference>
<dbReference type="PROSITE" id="PS00028">
    <property type="entry name" value="ZINC_FINGER_C2H2_1"/>
    <property type="match status" value="1"/>
</dbReference>
<dbReference type="RefSeq" id="WP_195387976.1">
    <property type="nucleotide sequence ID" value="NZ_JADNGL010000003.1"/>
</dbReference>
<comment type="caution">
    <text evidence="2">The sequence shown here is derived from an EMBL/GenBank/DDBJ whole genome shotgun (WGS) entry which is preliminary data.</text>
</comment>
<dbReference type="GO" id="GO:0003676">
    <property type="term" value="F:nucleic acid binding"/>
    <property type="evidence" value="ECO:0007669"/>
    <property type="project" value="InterPro"/>
</dbReference>
<evidence type="ECO:0000259" key="1">
    <source>
        <dbReference type="PROSITE" id="PS00028"/>
    </source>
</evidence>
<dbReference type="Proteomes" id="UP001211015">
    <property type="component" value="Unassembled WGS sequence"/>
</dbReference>
<dbReference type="CDD" id="cd00085">
    <property type="entry name" value="HNHc"/>
    <property type="match status" value="1"/>
</dbReference>
<dbReference type="PANTHER" id="PTHR39639">
    <property type="entry name" value="CHROMOSOME 16, WHOLE GENOME SHOTGUN SEQUENCE"/>
    <property type="match status" value="1"/>
</dbReference>
<dbReference type="Gene3D" id="1.10.30.50">
    <property type="match status" value="1"/>
</dbReference>
<evidence type="ECO:0000313" key="3">
    <source>
        <dbReference type="Proteomes" id="UP001211015"/>
    </source>
</evidence>
<dbReference type="PANTHER" id="PTHR39639:SF1">
    <property type="entry name" value="DUF262 DOMAIN-CONTAINING PROTEIN"/>
    <property type="match status" value="1"/>
</dbReference>
<protein>
    <submittedName>
        <fullName evidence="2">DUF262 domain-containing protein</fullName>
    </submittedName>
</protein>
<dbReference type="GO" id="GO:0008270">
    <property type="term" value="F:zinc ion binding"/>
    <property type="evidence" value="ECO:0007669"/>
    <property type="project" value="InterPro"/>
</dbReference>
<dbReference type="InterPro" id="IPR002711">
    <property type="entry name" value="HNH"/>
</dbReference>
<sequence length="371" mass="43122">MKIDRIQISVAELCQGYEERGTDGIEGIVAYGGLLDVRPPYQREYVYAPKERDEVIRTVKKGFPLNTMYWAKIDDGRYELMDGQQRTISICRYAAESERTFAVDEKYYFNLEKDLQKQIDDYVLDIYVCDGTPSEVHEWFKVINIAGKPLTAQELRNTAYTGTWLSDAKLHFSKPTCAAYNMAKNYVSGSPIRQEYLETAIRWIAARDGLDTIEEYMALHQHDDNAIQIWIYFKRVIEWVETIFPVYRKEMKGIEWGLLYNTYKDAELDPDALEAAITRLMADDDVSNKKGIYTYILNGDERNLSIRPFSDTQKREAYERQKGICPICNKHYEFAQMHGDHIKPWHAGGKTVPENLQMLCRDCNLKKSGQE</sequence>
<evidence type="ECO:0000313" key="2">
    <source>
        <dbReference type="EMBL" id="MDB8744273.1"/>
    </source>
</evidence>
<organism evidence="2 3">
    <name type="scientific">Ruminococcus bicirculans</name>
    <name type="common">ex Wegman et al. 2014</name>
    <dbReference type="NCBI Taxonomy" id="1160721"/>
    <lineage>
        <taxon>Bacteria</taxon>
        <taxon>Bacillati</taxon>
        <taxon>Bacillota</taxon>
        <taxon>Clostridia</taxon>
        <taxon>Eubacteriales</taxon>
        <taxon>Oscillospiraceae</taxon>
        <taxon>Ruminococcus</taxon>
    </lineage>
</organism>
<dbReference type="InterPro" id="IPR013087">
    <property type="entry name" value="Znf_C2H2_type"/>
</dbReference>
<feature type="domain" description="C2H2-type" evidence="1">
    <location>
        <begin position="325"/>
        <end position="346"/>
    </location>
</feature>
<accession>A0AAW6E3G2</accession>
<reference evidence="2" key="1">
    <citation type="submission" date="2023-01" db="EMBL/GenBank/DDBJ databases">
        <title>Human gut microbiome strain richness.</title>
        <authorList>
            <person name="Chen-Liaw A."/>
        </authorList>
    </citation>
    <scope>NUCLEOTIDE SEQUENCE</scope>
    <source>
        <strain evidence="2">1001275st1_F4_1001275B_160808</strain>
    </source>
</reference>
<name>A0AAW6E3G2_9FIRM</name>
<dbReference type="SMART" id="SM00507">
    <property type="entry name" value="HNHc"/>
    <property type="match status" value="1"/>
</dbReference>
<dbReference type="EMBL" id="JAQMLV010000004">
    <property type="protein sequence ID" value="MDB8744273.1"/>
    <property type="molecule type" value="Genomic_DNA"/>
</dbReference>